<dbReference type="InterPro" id="IPR035952">
    <property type="entry name" value="Rhomboid-like_sf"/>
</dbReference>
<comment type="subcellular location">
    <subcellularLocation>
        <location evidence="1">Membrane</location>
        <topology evidence="1">Multi-pass membrane protein</topology>
    </subcellularLocation>
</comment>
<dbReference type="AlphaFoldDB" id="A0A645AMA2"/>
<reference evidence="7" key="1">
    <citation type="submission" date="2019-08" db="EMBL/GenBank/DDBJ databases">
        <authorList>
            <person name="Kucharzyk K."/>
            <person name="Murdoch R.W."/>
            <person name="Higgins S."/>
            <person name="Loffler F."/>
        </authorList>
    </citation>
    <scope>NUCLEOTIDE SEQUENCE</scope>
</reference>
<feature type="transmembrane region" description="Helical" evidence="5">
    <location>
        <begin position="12"/>
        <end position="29"/>
    </location>
</feature>
<feature type="domain" description="Peptidase S54 rhomboid" evidence="6">
    <location>
        <begin position="17"/>
        <end position="63"/>
    </location>
</feature>
<name>A0A645AMA2_9ZZZZ</name>
<evidence type="ECO:0000256" key="3">
    <source>
        <dbReference type="ARBA" id="ARBA00022989"/>
    </source>
</evidence>
<dbReference type="GO" id="GO:0004252">
    <property type="term" value="F:serine-type endopeptidase activity"/>
    <property type="evidence" value="ECO:0007669"/>
    <property type="project" value="InterPro"/>
</dbReference>
<evidence type="ECO:0000313" key="7">
    <source>
        <dbReference type="EMBL" id="MPM53868.1"/>
    </source>
</evidence>
<comment type="caution">
    <text evidence="7">The sequence shown here is derived from an EMBL/GenBank/DDBJ whole genome shotgun (WGS) entry which is preliminary data.</text>
</comment>
<proteinExistence type="predicted"/>
<feature type="transmembrane region" description="Helical" evidence="5">
    <location>
        <begin position="41"/>
        <end position="59"/>
    </location>
</feature>
<evidence type="ECO:0000256" key="1">
    <source>
        <dbReference type="ARBA" id="ARBA00004141"/>
    </source>
</evidence>
<evidence type="ECO:0000256" key="5">
    <source>
        <dbReference type="SAM" id="Phobius"/>
    </source>
</evidence>
<dbReference type="SUPFAM" id="SSF144091">
    <property type="entry name" value="Rhomboid-like"/>
    <property type="match status" value="1"/>
</dbReference>
<keyword evidence="2 5" id="KW-0812">Transmembrane</keyword>
<keyword evidence="3 5" id="KW-1133">Transmembrane helix</keyword>
<accession>A0A645AMA2</accession>
<keyword evidence="4 5" id="KW-0472">Membrane</keyword>
<dbReference type="EMBL" id="VSSQ01014537">
    <property type="protein sequence ID" value="MPM53868.1"/>
    <property type="molecule type" value="Genomic_DNA"/>
</dbReference>
<evidence type="ECO:0000259" key="6">
    <source>
        <dbReference type="Pfam" id="PF01694"/>
    </source>
</evidence>
<protein>
    <recommendedName>
        <fullName evidence="6">Peptidase S54 rhomboid domain-containing protein</fullName>
    </recommendedName>
</protein>
<gene>
    <name evidence="7" type="ORF">SDC9_100638</name>
</gene>
<evidence type="ECO:0000256" key="4">
    <source>
        <dbReference type="ARBA" id="ARBA00023136"/>
    </source>
</evidence>
<dbReference type="Pfam" id="PF01694">
    <property type="entry name" value="Rhomboid"/>
    <property type="match status" value="1"/>
</dbReference>
<dbReference type="InterPro" id="IPR022764">
    <property type="entry name" value="Peptidase_S54_rhomboid_dom"/>
</dbReference>
<organism evidence="7">
    <name type="scientific">bioreactor metagenome</name>
    <dbReference type="NCBI Taxonomy" id="1076179"/>
    <lineage>
        <taxon>unclassified sequences</taxon>
        <taxon>metagenomes</taxon>
        <taxon>ecological metagenomes</taxon>
    </lineage>
</organism>
<evidence type="ECO:0000256" key="2">
    <source>
        <dbReference type="ARBA" id="ARBA00022692"/>
    </source>
</evidence>
<dbReference type="GO" id="GO:0016020">
    <property type="term" value="C:membrane"/>
    <property type="evidence" value="ECO:0007669"/>
    <property type="project" value="UniProtKB-SubCell"/>
</dbReference>
<sequence length="64" mass="6999">MMIVMSSLAGMKSGRLPITLIFVLVFYLGQEILDGLLSKDSISQLAHIVGGMCGAFLGWRLSRR</sequence>